<reference evidence="2" key="1">
    <citation type="submission" date="2020-04" db="EMBL/GenBank/DDBJ databases">
        <authorList>
            <person name="Chiriac C."/>
            <person name="Salcher M."/>
            <person name="Ghai R."/>
            <person name="Kavagutti S V."/>
        </authorList>
    </citation>
    <scope>NUCLEOTIDE SEQUENCE</scope>
</reference>
<accession>A0A6J5L6S0</accession>
<feature type="region of interest" description="Disordered" evidence="1">
    <location>
        <begin position="484"/>
        <end position="505"/>
    </location>
</feature>
<name>A0A6J5L6S0_9CAUD</name>
<organism evidence="2">
    <name type="scientific">uncultured Caudovirales phage</name>
    <dbReference type="NCBI Taxonomy" id="2100421"/>
    <lineage>
        <taxon>Viruses</taxon>
        <taxon>Duplodnaviria</taxon>
        <taxon>Heunggongvirae</taxon>
        <taxon>Uroviricota</taxon>
        <taxon>Caudoviricetes</taxon>
        <taxon>Peduoviridae</taxon>
        <taxon>Maltschvirus</taxon>
        <taxon>Maltschvirus maltsch</taxon>
    </lineage>
</organism>
<gene>
    <name evidence="2" type="ORF">UFOVP117_103</name>
</gene>
<proteinExistence type="predicted"/>
<evidence type="ECO:0000313" key="2">
    <source>
        <dbReference type="EMBL" id="CAB4129795.1"/>
    </source>
</evidence>
<protein>
    <submittedName>
        <fullName evidence="2">Uncharacterized protein</fullName>
    </submittedName>
</protein>
<dbReference type="EMBL" id="LR796235">
    <property type="protein sequence ID" value="CAB4129795.1"/>
    <property type="molecule type" value="Genomic_DNA"/>
</dbReference>
<sequence length="1147" mass="120256">MADIKDQLIKDSYNYVLQSDLSTGVVYRIGGTIPVNPIFSSGLTVNSGFTYSNGTEQPGYVLTTDGTGYSYWSPVSGSTSGNYLPLSGGTMTGGLVANSGVTANTISQTSYIDFTTGSTNPSSVAGRLFFDSTQKSLSYFDITNNQVPIAMGQQLYTRVWNATGTQIDKGKVIAITGTTNGLPSAILARNVHTNTSQRPIGLAAENIPNGSEGLVLNNGILSGITLNTFANGDTLYLSDTVPGGYVNTTSLLAFTARTNEIGYVLQTGTTTGKIYVNINNEDSNLSLTDIERNILEGNIISSGAYEYTGMTQGTGQTINVAYMRGWIVKNTYGYATLPDVTNVYYTGGTNISLTYLTTADSTYILVNSASTLVQQTTFPTPQERRENIFLGKVVHPNRSTITSINQTVDFDVSPMAALRDLWTPLKLINQGIVVSYHSAGTMEIQTSAGTLWGNGIGWTTNQLNPDSISISGTSPTTFQYRSRNGPITGSTSNPGNPAAPTGNTTTIDSHHYDLNGSIVPVGGNNRATNQRIYLFPTGLIRIQYGQFSYSSMANAIAGIDTEIFVEYGNNRDNGILIGILTVREDASDLSLTTDAQFRFVSKFGELVGGTGGISTTTLQQAYDNSTSPEIVINSTLDGLSIKNGTGNADNVTNLLEGQNTAGTTTSFIRADGAFSGTSIYGTGLTANTISATTYQNLPLDIRTTGATYSNNTFTFTNNTGGTYSVLFNTVTGLTVNGNLTVTGNTSLQALTATTISATTITASTLATSFTTGSVIFQGSGGTLSQNNSQIYWDNTNNRLGLGTTTPVAALEIYSTQANVAAPNQLKFSQAGGNILFNAYAATISDSFGMTLSTNGATRPVRVAGSSGLYVGSTNGTSTPAGYVLTEGSVLVGTSTDAGYKLDVNGTSRFVSQITMGNGITGSGNVITTANSGGGFYGNFFGSVGSPFIYNQTSIFATGGGSVSVTGGSRTSFIDVITWQQSSGNADFSSFRVSPTINQTGTASGITRGLYVNPTISAATDFRAIETTVGKVILNGVSGNTLIGTTTDAGYKFYVSGTSFFNGNTQVGSQFTTNTLIANVSARIGAISGINASSILDCQSTTQGFLPPRMTNTQRLSIASPAVALMVYCTDSPEGLFIYKSTGWVQII</sequence>
<evidence type="ECO:0000256" key="1">
    <source>
        <dbReference type="SAM" id="MobiDB-lite"/>
    </source>
</evidence>